<evidence type="ECO:0000256" key="5">
    <source>
        <dbReference type="ARBA" id="ARBA00023136"/>
    </source>
</evidence>
<keyword evidence="5 6" id="KW-0472">Membrane</keyword>
<gene>
    <name evidence="7" type="ORF">TW72_16145</name>
</gene>
<sequence>MELFLIITAVVVVIAIVIYNSLVRYKNEYQNAFAQIDVQLHRRHDLVPNLVATAQAYLDHESETLKAVTQARNQAVSALQSLSGGKLSSAKLAHLAQTEGALSSALGALQVSIEDYPELKADATMANLSEELSSTENRIAFARQAYNDSVLTYNSYRQSFPPVLIANMTGHNQDAKLLELDDPQRQRQAPSVSFK</sequence>
<name>A0A0F4PK70_9GAMM</name>
<dbReference type="Pfam" id="PF04011">
    <property type="entry name" value="LemA"/>
    <property type="match status" value="1"/>
</dbReference>
<dbReference type="AlphaFoldDB" id="A0A0F4PK70"/>
<evidence type="ECO:0000256" key="2">
    <source>
        <dbReference type="ARBA" id="ARBA00008854"/>
    </source>
</evidence>
<dbReference type="PANTHER" id="PTHR34478:SF1">
    <property type="entry name" value="PROTEIN LEMA"/>
    <property type="match status" value="1"/>
</dbReference>
<dbReference type="RefSeq" id="WP_045980249.1">
    <property type="nucleotide sequence ID" value="NZ_CP023396.1"/>
</dbReference>
<dbReference type="eggNOG" id="COG1704">
    <property type="taxonomic scope" value="Bacteria"/>
</dbReference>
<dbReference type="EMBL" id="JXXZ01000014">
    <property type="protein sequence ID" value="KJY96993.1"/>
    <property type="molecule type" value="Genomic_DNA"/>
</dbReference>
<dbReference type="InterPro" id="IPR007156">
    <property type="entry name" value="MamQ_LemA"/>
</dbReference>
<keyword evidence="3 6" id="KW-0812">Transmembrane</keyword>
<dbReference type="SUPFAM" id="SSF140478">
    <property type="entry name" value="LemA-like"/>
    <property type="match status" value="1"/>
</dbReference>
<reference evidence="7 8" key="1">
    <citation type="journal article" date="2015" name="BMC Genomics">
        <title>Genome mining reveals unlocked bioactive potential of marine Gram-negative bacteria.</title>
        <authorList>
            <person name="Machado H."/>
            <person name="Sonnenschein E.C."/>
            <person name="Melchiorsen J."/>
            <person name="Gram L."/>
        </authorList>
    </citation>
    <scope>NUCLEOTIDE SEQUENCE [LARGE SCALE GENOMIC DNA]</scope>
    <source>
        <strain evidence="7 8">S3137</strain>
    </source>
</reference>
<comment type="subcellular location">
    <subcellularLocation>
        <location evidence="1">Membrane</location>
        <topology evidence="1">Single-pass membrane protein</topology>
    </subcellularLocation>
</comment>
<keyword evidence="4 6" id="KW-1133">Transmembrane helix</keyword>
<comment type="caution">
    <text evidence="7">The sequence shown here is derived from an EMBL/GenBank/DDBJ whole genome shotgun (WGS) entry which is preliminary data.</text>
</comment>
<dbReference type="InterPro" id="IPR023353">
    <property type="entry name" value="LemA-like_dom_sf"/>
</dbReference>
<comment type="similarity">
    <text evidence="2">Belongs to the LemA family.</text>
</comment>
<dbReference type="OrthoDB" id="9804152at2"/>
<dbReference type="GO" id="GO:0016020">
    <property type="term" value="C:membrane"/>
    <property type="evidence" value="ECO:0007669"/>
    <property type="project" value="UniProtKB-SubCell"/>
</dbReference>
<evidence type="ECO:0000256" key="6">
    <source>
        <dbReference type="SAM" id="Phobius"/>
    </source>
</evidence>
<accession>A0A0F4PK70</accession>
<evidence type="ECO:0000256" key="3">
    <source>
        <dbReference type="ARBA" id="ARBA00022692"/>
    </source>
</evidence>
<dbReference type="Proteomes" id="UP000033664">
    <property type="component" value="Unassembled WGS sequence"/>
</dbReference>
<evidence type="ECO:0000313" key="8">
    <source>
        <dbReference type="Proteomes" id="UP000033664"/>
    </source>
</evidence>
<dbReference type="PANTHER" id="PTHR34478">
    <property type="entry name" value="PROTEIN LEMA"/>
    <property type="match status" value="1"/>
</dbReference>
<proteinExistence type="inferred from homology"/>
<dbReference type="GeneID" id="58230033"/>
<evidence type="ECO:0000313" key="7">
    <source>
        <dbReference type="EMBL" id="KJY96993.1"/>
    </source>
</evidence>
<keyword evidence="8" id="KW-1185">Reference proteome</keyword>
<feature type="transmembrane region" description="Helical" evidence="6">
    <location>
        <begin position="6"/>
        <end position="23"/>
    </location>
</feature>
<protein>
    <submittedName>
        <fullName evidence="7">LemA family protein</fullName>
    </submittedName>
</protein>
<organism evidence="7 8">
    <name type="scientific">Pseudoalteromonas ruthenica</name>
    <dbReference type="NCBI Taxonomy" id="151081"/>
    <lineage>
        <taxon>Bacteria</taxon>
        <taxon>Pseudomonadati</taxon>
        <taxon>Pseudomonadota</taxon>
        <taxon>Gammaproteobacteria</taxon>
        <taxon>Alteromonadales</taxon>
        <taxon>Pseudoalteromonadaceae</taxon>
        <taxon>Pseudoalteromonas</taxon>
    </lineage>
</organism>
<evidence type="ECO:0000256" key="1">
    <source>
        <dbReference type="ARBA" id="ARBA00004167"/>
    </source>
</evidence>
<evidence type="ECO:0000256" key="4">
    <source>
        <dbReference type="ARBA" id="ARBA00022989"/>
    </source>
</evidence>
<dbReference type="PATRIC" id="fig|151081.8.peg.3118"/>
<dbReference type="Gene3D" id="1.20.1440.20">
    <property type="entry name" value="LemA-like domain"/>
    <property type="match status" value="1"/>
</dbReference>